<comment type="caution">
    <text evidence="1">The sequence shown here is derived from an EMBL/GenBank/DDBJ whole genome shotgun (WGS) entry which is preliminary data.</text>
</comment>
<reference evidence="1 2" key="1">
    <citation type="submission" date="2018-05" db="EMBL/GenBank/DDBJ databases">
        <title>Genomic Encyclopedia of Type Strains, Phase IV (KMG-V): Genome sequencing to study the core and pangenomes of soil and plant-associated prokaryotes.</title>
        <authorList>
            <person name="Whitman W."/>
        </authorList>
    </citation>
    <scope>NUCLEOTIDE SEQUENCE [LARGE SCALE GENOMIC DNA]</scope>
    <source>
        <strain evidence="1 2">SCZa-39</strain>
    </source>
</reference>
<gene>
    <name evidence="1" type="ORF">C7402_10381</name>
</gene>
<accession>A0ABX5KRL3</accession>
<dbReference type="EMBL" id="QEOB01000003">
    <property type="protein sequence ID" value="PVX85513.1"/>
    <property type="molecule type" value="Genomic_DNA"/>
</dbReference>
<name>A0ABX5KRL3_9BURK</name>
<evidence type="ECO:0000313" key="2">
    <source>
        <dbReference type="Proteomes" id="UP000245712"/>
    </source>
</evidence>
<proteinExistence type="predicted"/>
<sequence length="83" mass="9395">MPYVPQHEIAPPVLVTGSLKDAARFLLCTLCREPVNPVPVPHVLCWVKLLQARGADFASHVVTCECWLQEHHRGYRPRPQEAD</sequence>
<keyword evidence="2" id="KW-1185">Reference proteome</keyword>
<organism evidence="1 2">
    <name type="scientific">Paraburkholderia unamae</name>
    <dbReference type="NCBI Taxonomy" id="219649"/>
    <lineage>
        <taxon>Bacteria</taxon>
        <taxon>Pseudomonadati</taxon>
        <taxon>Pseudomonadota</taxon>
        <taxon>Betaproteobacteria</taxon>
        <taxon>Burkholderiales</taxon>
        <taxon>Burkholderiaceae</taxon>
        <taxon>Paraburkholderia</taxon>
    </lineage>
</organism>
<protein>
    <submittedName>
        <fullName evidence="1">Uncharacterized protein</fullName>
    </submittedName>
</protein>
<dbReference type="RefSeq" id="WP_133254421.1">
    <property type="nucleotide sequence ID" value="NZ_CAJZAT010000192.1"/>
</dbReference>
<dbReference type="Proteomes" id="UP000245712">
    <property type="component" value="Unassembled WGS sequence"/>
</dbReference>
<evidence type="ECO:0000313" key="1">
    <source>
        <dbReference type="EMBL" id="PVX85513.1"/>
    </source>
</evidence>